<keyword evidence="13" id="KW-0234">DNA repair</keyword>
<dbReference type="InterPro" id="IPR003439">
    <property type="entry name" value="ABC_transporter-like_ATP-bd"/>
</dbReference>
<dbReference type="Pfam" id="PF17760">
    <property type="entry name" value="UvrA_inter"/>
    <property type="match status" value="1"/>
</dbReference>
<evidence type="ECO:0000256" key="11">
    <source>
        <dbReference type="ARBA" id="ARBA00022881"/>
    </source>
</evidence>
<dbReference type="GO" id="GO:0004518">
    <property type="term" value="F:nuclease activity"/>
    <property type="evidence" value="ECO:0007669"/>
    <property type="project" value="UniProtKB-KW"/>
</dbReference>
<dbReference type="Gene3D" id="1.20.1580.10">
    <property type="entry name" value="ABC transporter ATPase like domain"/>
    <property type="match status" value="2"/>
</dbReference>
<reference evidence="18 19" key="1">
    <citation type="submission" date="2015-02" db="EMBL/GenBank/DDBJ databases">
        <title>Genome Sequencing of Rickettsiales.</title>
        <authorList>
            <person name="Daugherty S.C."/>
            <person name="Su Q."/>
            <person name="Abolude K."/>
            <person name="Beier-Sexton M."/>
            <person name="Carlyon J.A."/>
            <person name="Carter R."/>
            <person name="Day N.P."/>
            <person name="Dumler S.J."/>
            <person name="Dyachenko V."/>
            <person name="Godinez A."/>
            <person name="Kurtti T.J."/>
            <person name="Lichay M."/>
            <person name="Mullins K.E."/>
            <person name="Ott S."/>
            <person name="Pappas-Brown V."/>
            <person name="Paris D.H."/>
            <person name="Patel P."/>
            <person name="Richards A.L."/>
            <person name="Sadzewicz L."/>
            <person name="Sears K."/>
            <person name="Seidman D."/>
            <person name="Sengamalay N."/>
            <person name="Stenos J."/>
            <person name="Tallon L.J."/>
            <person name="Vincent G."/>
            <person name="Fraser C.M."/>
            <person name="Munderloh U."/>
            <person name="Dunning-Hotopp J.C."/>
        </authorList>
    </citation>
    <scope>NUCLEOTIDE SEQUENCE [LARGE SCALE GENOMIC DNA]</scope>
    <source>
        <strain evidence="18 19">Fuller</strain>
    </source>
</reference>
<dbReference type="InterPro" id="IPR004602">
    <property type="entry name" value="UvrA"/>
</dbReference>
<dbReference type="Pfam" id="PF00005">
    <property type="entry name" value="ABC_tran"/>
    <property type="match status" value="1"/>
</dbReference>
<evidence type="ECO:0000259" key="17">
    <source>
        <dbReference type="PROSITE" id="PS50893"/>
    </source>
</evidence>
<dbReference type="Gene3D" id="1.10.8.280">
    <property type="entry name" value="ABC transporter ATPase domain-like"/>
    <property type="match status" value="1"/>
</dbReference>
<evidence type="ECO:0000256" key="5">
    <source>
        <dbReference type="ARBA" id="ARBA00022741"/>
    </source>
</evidence>
<dbReference type="AlphaFoldDB" id="A0A0F3MHT6"/>
<dbReference type="CDD" id="cd03271">
    <property type="entry name" value="ABC_UvrA_II"/>
    <property type="match status" value="1"/>
</dbReference>
<keyword evidence="18" id="KW-0378">Hydrolase</keyword>
<dbReference type="InterPro" id="IPR013815">
    <property type="entry name" value="ATP_grasp_subdomain_1"/>
</dbReference>
<dbReference type="NCBIfam" id="NF001503">
    <property type="entry name" value="PRK00349.1"/>
    <property type="match status" value="1"/>
</dbReference>
<evidence type="ECO:0000256" key="14">
    <source>
        <dbReference type="ARBA" id="ARBA00038000"/>
    </source>
</evidence>
<dbReference type="InterPro" id="IPR027417">
    <property type="entry name" value="P-loop_NTPase"/>
</dbReference>
<evidence type="ECO:0000256" key="13">
    <source>
        <dbReference type="ARBA" id="ARBA00023204"/>
    </source>
</evidence>
<dbReference type="Gene3D" id="3.30.1490.20">
    <property type="entry name" value="ATP-grasp fold, A domain"/>
    <property type="match status" value="1"/>
</dbReference>
<dbReference type="GO" id="GO:0005524">
    <property type="term" value="F:ATP binding"/>
    <property type="evidence" value="ECO:0007669"/>
    <property type="project" value="UniProtKB-KW"/>
</dbReference>
<evidence type="ECO:0000256" key="7">
    <source>
        <dbReference type="ARBA" id="ARBA00022769"/>
    </source>
</evidence>
<keyword evidence="2" id="KW-0963">Cytoplasm</keyword>
<keyword evidence="3" id="KW-0479">Metal-binding</keyword>
<evidence type="ECO:0000313" key="18">
    <source>
        <dbReference type="EMBL" id="KJV55320.1"/>
    </source>
</evidence>
<dbReference type="GO" id="GO:0009380">
    <property type="term" value="C:excinuclease repair complex"/>
    <property type="evidence" value="ECO:0007669"/>
    <property type="project" value="InterPro"/>
</dbReference>
<feature type="domain" description="ABC transporter" evidence="17">
    <location>
        <begin position="619"/>
        <end position="945"/>
    </location>
</feature>
<evidence type="ECO:0000256" key="12">
    <source>
        <dbReference type="ARBA" id="ARBA00023125"/>
    </source>
</evidence>
<keyword evidence="8" id="KW-0863">Zinc-finger</keyword>
<keyword evidence="4" id="KW-0677">Repeat</keyword>
<keyword evidence="5" id="KW-0547">Nucleotide-binding</keyword>
<dbReference type="SUPFAM" id="SSF52540">
    <property type="entry name" value="P-loop containing nucleoside triphosphate hydrolases"/>
    <property type="match status" value="2"/>
</dbReference>
<dbReference type="PROSITE" id="PS50893">
    <property type="entry name" value="ABC_TRANSPORTER_2"/>
    <property type="match status" value="1"/>
</dbReference>
<keyword evidence="11" id="KW-0267">Excision nuclease</keyword>
<keyword evidence="6" id="KW-0227">DNA damage</keyword>
<dbReference type="PANTHER" id="PTHR43152:SF3">
    <property type="entry name" value="UVRABC SYSTEM PROTEIN A"/>
    <property type="match status" value="1"/>
</dbReference>
<keyword evidence="12" id="KW-0238">DNA-binding</keyword>
<dbReference type="Pfam" id="PF17755">
    <property type="entry name" value="UvrA_DNA-bind"/>
    <property type="match status" value="1"/>
</dbReference>
<dbReference type="GO" id="GO:0008270">
    <property type="term" value="F:zinc ion binding"/>
    <property type="evidence" value="ECO:0007669"/>
    <property type="project" value="UniProtKB-KW"/>
</dbReference>
<proteinExistence type="inferred from homology"/>
<evidence type="ECO:0000313" key="19">
    <source>
        <dbReference type="Proteomes" id="UP000033616"/>
    </source>
</evidence>
<evidence type="ECO:0000256" key="10">
    <source>
        <dbReference type="ARBA" id="ARBA00022840"/>
    </source>
</evidence>
<keyword evidence="9" id="KW-0862">Zinc</keyword>
<organism evidence="18 19">
    <name type="scientific">Orientia chuto str. Dubai</name>
    <dbReference type="NCBI Taxonomy" id="1359168"/>
    <lineage>
        <taxon>Bacteria</taxon>
        <taxon>Pseudomonadati</taxon>
        <taxon>Pseudomonadota</taxon>
        <taxon>Alphaproteobacteria</taxon>
        <taxon>Rickettsiales</taxon>
        <taxon>Rickettsiaceae</taxon>
        <taxon>Rickettsieae</taxon>
        <taxon>Orientia</taxon>
    </lineage>
</organism>
<evidence type="ECO:0000256" key="1">
    <source>
        <dbReference type="ARBA" id="ARBA00004496"/>
    </source>
</evidence>
<evidence type="ECO:0000256" key="2">
    <source>
        <dbReference type="ARBA" id="ARBA00022490"/>
    </source>
</evidence>
<dbReference type="InterPro" id="IPR017871">
    <property type="entry name" value="ABC_transporter-like_CS"/>
</dbReference>
<evidence type="ECO:0000256" key="6">
    <source>
        <dbReference type="ARBA" id="ARBA00022763"/>
    </source>
</evidence>
<dbReference type="GO" id="GO:0005737">
    <property type="term" value="C:cytoplasm"/>
    <property type="evidence" value="ECO:0007669"/>
    <property type="project" value="UniProtKB-SubCell"/>
</dbReference>
<comment type="similarity">
    <text evidence="14">Belongs to the ABC transporter superfamily. UvrA family.</text>
</comment>
<dbReference type="NCBIfam" id="TIGR00630">
    <property type="entry name" value="uvra"/>
    <property type="match status" value="1"/>
</dbReference>
<evidence type="ECO:0000256" key="3">
    <source>
        <dbReference type="ARBA" id="ARBA00022723"/>
    </source>
</evidence>
<dbReference type="Proteomes" id="UP000033616">
    <property type="component" value="Unassembled WGS sequence"/>
</dbReference>
<dbReference type="InterPro" id="IPR041552">
    <property type="entry name" value="UvrA_DNA-bd"/>
</dbReference>
<evidence type="ECO:0000256" key="9">
    <source>
        <dbReference type="ARBA" id="ARBA00022833"/>
    </source>
</evidence>
<dbReference type="InterPro" id="IPR041102">
    <property type="entry name" value="UvrA_inter"/>
</dbReference>
<dbReference type="Gene3D" id="3.40.50.300">
    <property type="entry name" value="P-loop containing nucleotide triphosphate hydrolases"/>
    <property type="match status" value="2"/>
</dbReference>
<keyword evidence="7" id="KW-0228">DNA excision</keyword>
<comment type="caution">
    <text evidence="18">The sequence shown here is derived from an EMBL/GenBank/DDBJ whole genome shotgun (WGS) entry which is preliminary data.</text>
</comment>
<keyword evidence="10" id="KW-0067">ATP-binding</keyword>
<dbReference type="PROSITE" id="PS00211">
    <property type="entry name" value="ABC_TRANSPORTER_1"/>
    <property type="match status" value="2"/>
</dbReference>
<dbReference type="RefSeq" id="WP_045797484.1">
    <property type="nucleotide sequence ID" value="NZ_LANP01000024.1"/>
</dbReference>
<evidence type="ECO:0000256" key="15">
    <source>
        <dbReference type="ARBA" id="ARBA00039316"/>
    </source>
</evidence>
<dbReference type="GO" id="GO:0016887">
    <property type="term" value="F:ATP hydrolysis activity"/>
    <property type="evidence" value="ECO:0007669"/>
    <property type="project" value="InterPro"/>
</dbReference>
<dbReference type="GO" id="GO:0003677">
    <property type="term" value="F:DNA binding"/>
    <property type="evidence" value="ECO:0007669"/>
    <property type="project" value="UniProtKB-KW"/>
</dbReference>
<evidence type="ECO:0000256" key="16">
    <source>
        <dbReference type="ARBA" id="ARBA00042156"/>
    </source>
</evidence>
<gene>
    <name evidence="18" type="primary">uvrA</name>
    <name evidence="18" type="ORF">OCHUTO_0881</name>
</gene>
<evidence type="ECO:0000256" key="8">
    <source>
        <dbReference type="ARBA" id="ARBA00022771"/>
    </source>
</evidence>
<evidence type="ECO:0000256" key="4">
    <source>
        <dbReference type="ARBA" id="ARBA00022737"/>
    </source>
</evidence>
<keyword evidence="19" id="KW-1185">Reference proteome</keyword>
<dbReference type="GO" id="GO:0006289">
    <property type="term" value="P:nucleotide-excision repair"/>
    <property type="evidence" value="ECO:0007669"/>
    <property type="project" value="InterPro"/>
</dbReference>
<dbReference type="OrthoDB" id="9809851at2"/>
<name>A0A0F3MHT6_9RICK</name>
<dbReference type="PATRIC" id="fig|1359168.3.peg.607"/>
<sequence>MTNYIKIRGAGEHNLQNIDVDIPKYKLVVVTGKSGSGKSSLVYNTIYVESIRAYLAGFPVRNMQFFSLQNKSDVKSITGLSPAIAIDQKTVFRNPRSTVGTITDIYGYLRLLFAKIGIAHSPATNLPLQGQKVSDMVDIICNLFHGIEVYILIPLVQVYNSELRREVSKFKKRGFLKLIIDNYEYEIDSLPVLDKQKKYNISVVVDQLVIDSALRDKINSSIESALQLSNGVIHARKVSSVAVHNIDIQYSAQDQDVVVLSEKYSCPVSGLQLPKIEPRIFSFNSPFGTCNICKGLGKEMVFSPSLIVSDSSLSIAQGAILPWANNDSSFFKDTFSALAQHYNFSLNDPIEKLSDKVKNILFYGSGNEKIKFEYNSETRPKIIVQPFGGIIPSLEEKYCQANTQWLKDELSRYQVEGNCRACGGSRLAPESLCVKIANLNISEVAQMRISDAYDWLSKLEHSLTEKQRVVAKLVIREIKNRLSFIKNVGLEYLTIDRSSTTLSGGESQRIRLASQIGSGLSGIIYILDEPSIGLHQSDNKKLISTLKNLKNLGNSLIVVEHDKEIMLEADHIIDIGPSAGAEGGKIVAQGQVKDIINVSESITGQYLSGKKFIPIPSNIRAGNNNKFIELKGARAHNLKNVNVKIPLGTFTVVTGVSGSGKSTLVNTLYKAILKKLEPSTRIHVGEYATIMGLDNIDKVINIDQSPIGKTPRSNPATYSEVFDCIRDWFSELEEAKDRGYKRSRFSFNVNGGRCEACEGCGLTRIEMHFLPDVFVNCDVCDGKRYNRETLEVKYNGKSIADVLSMTVEEAIKFFGDSQHICDKLKTLNDVGLGYIKIGQSATTLSGGEAQRVKLAKELSKRSTGKTLYVLDEPTTGLHFEDIDKLLQILHKLVDKGNTVLVIEHNIDVIKSADYIIDVGLGGGDKGGVIVASGTPKQVAFNDQSITGTYLKEYFRE</sequence>
<dbReference type="PANTHER" id="PTHR43152">
    <property type="entry name" value="UVRABC SYSTEM PROTEIN A"/>
    <property type="match status" value="1"/>
</dbReference>
<accession>A0A0F3MHT6</accession>
<comment type="subcellular location">
    <subcellularLocation>
        <location evidence="1">Cytoplasm</location>
    </subcellularLocation>
</comment>
<dbReference type="EMBL" id="LANP01000024">
    <property type="protein sequence ID" value="KJV55320.1"/>
    <property type="molecule type" value="Genomic_DNA"/>
</dbReference>
<protein>
    <recommendedName>
        <fullName evidence="15">UvrABC system protein A</fullName>
    </recommendedName>
    <alternativeName>
        <fullName evidence="16">Excinuclease ABC subunit A</fullName>
    </alternativeName>
</protein>
<dbReference type="STRING" id="1359168.OCHUTO_0881"/>